<proteinExistence type="predicted"/>
<evidence type="ECO:0000256" key="3">
    <source>
        <dbReference type="SAM" id="MobiDB-lite"/>
    </source>
</evidence>
<keyword evidence="4" id="KW-0732">Signal</keyword>
<dbReference type="EMBL" id="MTBP01000001">
    <property type="protein sequence ID" value="POM26326.1"/>
    <property type="molecule type" value="Genomic_DNA"/>
</dbReference>
<feature type="chain" id="PRO_5015111298" evidence="4">
    <location>
        <begin position="25"/>
        <end position="137"/>
    </location>
</feature>
<organism evidence="5 6">
    <name type="scientific">Actinomadura rubteroloni</name>
    <dbReference type="NCBI Taxonomy" id="1926885"/>
    <lineage>
        <taxon>Bacteria</taxon>
        <taxon>Bacillati</taxon>
        <taxon>Actinomycetota</taxon>
        <taxon>Actinomycetes</taxon>
        <taxon>Streptosporangiales</taxon>
        <taxon>Thermomonosporaceae</taxon>
        <taxon>Actinomadura</taxon>
    </lineage>
</organism>
<dbReference type="SUPFAM" id="SSF53933">
    <property type="entry name" value="Microbial ribonucleases"/>
    <property type="match status" value="1"/>
</dbReference>
<dbReference type="GO" id="GO:0004521">
    <property type="term" value="F:RNA endonuclease activity"/>
    <property type="evidence" value="ECO:0007669"/>
    <property type="project" value="InterPro"/>
</dbReference>
<comment type="caution">
    <text evidence="5">The sequence shown here is derived from an EMBL/GenBank/DDBJ whole genome shotgun (WGS) entry which is preliminary data.</text>
</comment>
<dbReference type="Gene3D" id="3.10.450.30">
    <property type="entry name" value="Microbial ribonucleases"/>
    <property type="match status" value="1"/>
</dbReference>
<dbReference type="InterPro" id="IPR000026">
    <property type="entry name" value="N1-like"/>
</dbReference>
<feature type="region of interest" description="Disordered" evidence="3">
    <location>
        <begin position="70"/>
        <end position="107"/>
    </location>
</feature>
<evidence type="ECO:0000256" key="1">
    <source>
        <dbReference type="ARBA" id="ARBA00022722"/>
    </source>
</evidence>
<sequence length="137" mass="14985" precursor="true">MIAHRTVAHGALAAALLLGGTACGTGGEATTAAAPRPAASTALPDVSPDKLPKEAVRTLELIDRGGPFPYRKDGTTFRNRENKLPQEPSGYYREYTVPTPRSQDRGARRVVAGKNGERYYSGDHYRSFARVLWKRTR</sequence>
<evidence type="ECO:0000256" key="2">
    <source>
        <dbReference type="ARBA" id="ARBA00022801"/>
    </source>
</evidence>
<dbReference type="Proteomes" id="UP000242367">
    <property type="component" value="Unassembled WGS sequence"/>
</dbReference>
<dbReference type="InterPro" id="IPR016191">
    <property type="entry name" value="Ribonuclease/ribotoxin"/>
</dbReference>
<feature type="compositionally biased region" description="Basic and acidic residues" evidence="3">
    <location>
        <begin position="70"/>
        <end position="84"/>
    </location>
</feature>
<evidence type="ECO:0000313" key="6">
    <source>
        <dbReference type="Proteomes" id="UP000242367"/>
    </source>
</evidence>
<dbReference type="Pfam" id="PF00545">
    <property type="entry name" value="Ribonuclease"/>
    <property type="match status" value="1"/>
</dbReference>
<protein>
    <submittedName>
        <fullName evidence="5">Guanyl-specific ribonuclease St</fullName>
        <ecNumber evidence="5">3.1.27.3</ecNumber>
    </submittedName>
</protein>
<reference evidence="5 6" key="1">
    <citation type="journal article" date="2017" name="Chemistry">
        <title>Isolation, Biosynthesis and Chemical Modifications of Rubterolones A-F: Rare Tropolone Alkaloids from Actinomadura sp. 5-2.</title>
        <authorList>
            <person name="Guo H."/>
            <person name="Benndorf R."/>
            <person name="Leichnitz D."/>
            <person name="Klassen J.L."/>
            <person name="Vollmers J."/>
            <person name="Gorls H."/>
            <person name="Steinacker M."/>
            <person name="Weigel C."/>
            <person name="Dahse H.M."/>
            <person name="Kaster A.K."/>
            <person name="de Beer Z.W."/>
            <person name="Poulsen M."/>
            <person name="Beemelmanns C."/>
        </authorList>
    </citation>
    <scope>NUCLEOTIDE SEQUENCE [LARGE SCALE GENOMIC DNA]</scope>
    <source>
        <strain evidence="5 6">5-2</strain>
    </source>
</reference>
<name>A0A2P4UMQ3_9ACTN</name>
<keyword evidence="6" id="KW-1185">Reference proteome</keyword>
<dbReference type="EC" id="3.1.27.3" evidence="5"/>
<evidence type="ECO:0000313" key="5">
    <source>
        <dbReference type="EMBL" id="POM26326.1"/>
    </source>
</evidence>
<dbReference type="GO" id="GO:0003723">
    <property type="term" value="F:RNA binding"/>
    <property type="evidence" value="ECO:0007669"/>
    <property type="project" value="InterPro"/>
</dbReference>
<dbReference type="PROSITE" id="PS51257">
    <property type="entry name" value="PROKAR_LIPOPROTEIN"/>
    <property type="match status" value="1"/>
</dbReference>
<dbReference type="GO" id="GO:0016787">
    <property type="term" value="F:hydrolase activity"/>
    <property type="evidence" value="ECO:0007669"/>
    <property type="project" value="UniProtKB-KW"/>
</dbReference>
<dbReference type="RefSeq" id="WP_103561311.1">
    <property type="nucleotide sequence ID" value="NZ_MTBP01000001.1"/>
</dbReference>
<keyword evidence="2 5" id="KW-0378">Hydrolase</keyword>
<evidence type="ECO:0000256" key="4">
    <source>
        <dbReference type="SAM" id="SignalP"/>
    </source>
</evidence>
<dbReference type="AlphaFoldDB" id="A0A2P4UMQ3"/>
<gene>
    <name evidence="5" type="ORF">BTM25_07230</name>
</gene>
<feature type="signal peptide" evidence="4">
    <location>
        <begin position="1"/>
        <end position="24"/>
    </location>
</feature>
<feature type="region of interest" description="Disordered" evidence="3">
    <location>
        <begin position="27"/>
        <end position="49"/>
    </location>
</feature>
<feature type="compositionally biased region" description="Low complexity" evidence="3">
    <location>
        <begin position="28"/>
        <end position="44"/>
    </location>
</feature>
<keyword evidence="1" id="KW-0540">Nuclease</keyword>
<accession>A0A2P4UMQ3</accession>